<dbReference type="EMBL" id="GBRH01203500">
    <property type="protein sequence ID" value="JAD94395.1"/>
    <property type="molecule type" value="Transcribed_RNA"/>
</dbReference>
<proteinExistence type="predicted"/>
<dbReference type="GO" id="GO:0004672">
    <property type="term" value="F:protein kinase activity"/>
    <property type="evidence" value="ECO:0007669"/>
    <property type="project" value="InterPro"/>
</dbReference>
<sequence>MEPRLSDFGLSLIGGTSTDNDLLQHSPGYAPPEFSNSENAMATAKSDVYSFGVVLFELVTGKKPLGDEYPGQKEASLVNWARAMVKANLPASIIDQKIRDTGLERQMEEVLRIAYLCTAELPSKRPAMQQIVGLLKDIEPKVATEQD</sequence>
<evidence type="ECO:0000259" key="1">
    <source>
        <dbReference type="PROSITE" id="PS50011"/>
    </source>
</evidence>
<reference evidence="2" key="1">
    <citation type="submission" date="2014-09" db="EMBL/GenBank/DDBJ databases">
        <authorList>
            <person name="Magalhaes I.L.F."/>
            <person name="Oliveira U."/>
            <person name="Santos F.R."/>
            <person name="Vidigal T.H.D.A."/>
            <person name="Brescovit A.D."/>
            <person name="Santos A.J."/>
        </authorList>
    </citation>
    <scope>NUCLEOTIDE SEQUENCE</scope>
    <source>
        <tissue evidence="2">Shoot tissue taken approximately 20 cm above the soil surface</tissue>
    </source>
</reference>
<dbReference type="InterPro" id="IPR000719">
    <property type="entry name" value="Prot_kinase_dom"/>
</dbReference>
<feature type="domain" description="Protein kinase" evidence="1">
    <location>
        <begin position="1"/>
        <end position="142"/>
    </location>
</feature>
<protein>
    <recommendedName>
        <fullName evidence="1">Protein kinase domain-containing protein</fullName>
    </recommendedName>
</protein>
<dbReference type="PROSITE" id="PS50011">
    <property type="entry name" value="PROTEIN_KINASE_DOM"/>
    <property type="match status" value="1"/>
</dbReference>
<dbReference type="PANTHER" id="PTHR48006:SF20">
    <property type="entry name" value="OS08G0276400 PROTEIN"/>
    <property type="match status" value="1"/>
</dbReference>
<evidence type="ECO:0000313" key="2">
    <source>
        <dbReference type="EMBL" id="JAD94395.1"/>
    </source>
</evidence>
<organism evidence="2">
    <name type="scientific">Arundo donax</name>
    <name type="common">Giant reed</name>
    <name type="synonym">Donax arundinaceus</name>
    <dbReference type="NCBI Taxonomy" id="35708"/>
    <lineage>
        <taxon>Eukaryota</taxon>
        <taxon>Viridiplantae</taxon>
        <taxon>Streptophyta</taxon>
        <taxon>Embryophyta</taxon>
        <taxon>Tracheophyta</taxon>
        <taxon>Spermatophyta</taxon>
        <taxon>Magnoliopsida</taxon>
        <taxon>Liliopsida</taxon>
        <taxon>Poales</taxon>
        <taxon>Poaceae</taxon>
        <taxon>PACMAD clade</taxon>
        <taxon>Arundinoideae</taxon>
        <taxon>Arundineae</taxon>
        <taxon>Arundo</taxon>
    </lineage>
</organism>
<dbReference type="GO" id="GO:0005524">
    <property type="term" value="F:ATP binding"/>
    <property type="evidence" value="ECO:0007669"/>
    <property type="project" value="InterPro"/>
</dbReference>
<dbReference type="AlphaFoldDB" id="A0A0A9E904"/>
<dbReference type="Gene3D" id="1.10.510.10">
    <property type="entry name" value="Transferase(Phosphotransferase) domain 1"/>
    <property type="match status" value="1"/>
</dbReference>
<dbReference type="Pfam" id="PF00069">
    <property type="entry name" value="Pkinase"/>
    <property type="match status" value="1"/>
</dbReference>
<dbReference type="SUPFAM" id="SSF56112">
    <property type="entry name" value="Protein kinase-like (PK-like)"/>
    <property type="match status" value="1"/>
</dbReference>
<dbReference type="InterPro" id="IPR051824">
    <property type="entry name" value="LRR_Rcpt-Like_S/T_Kinase"/>
</dbReference>
<reference evidence="2" key="2">
    <citation type="journal article" date="2015" name="Data Brief">
        <title>Shoot transcriptome of the giant reed, Arundo donax.</title>
        <authorList>
            <person name="Barrero R.A."/>
            <person name="Guerrero F.D."/>
            <person name="Moolhuijzen P."/>
            <person name="Goolsby J.A."/>
            <person name="Tidwell J."/>
            <person name="Bellgard S.E."/>
            <person name="Bellgard M.I."/>
        </authorList>
    </citation>
    <scope>NUCLEOTIDE SEQUENCE</scope>
    <source>
        <tissue evidence="2">Shoot tissue taken approximately 20 cm above the soil surface</tissue>
    </source>
</reference>
<dbReference type="PANTHER" id="PTHR48006">
    <property type="entry name" value="LEUCINE-RICH REPEAT-CONTAINING PROTEIN DDB_G0281931-RELATED"/>
    <property type="match status" value="1"/>
</dbReference>
<dbReference type="InterPro" id="IPR011009">
    <property type="entry name" value="Kinase-like_dom_sf"/>
</dbReference>
<name>A0A0A9E904_ARUDO</name>
<accession>A0A0A9E904</accession>